<dbReference type="RefSeq" id="XP_069231537.1">
    <property type="nucleotide sequence ID" value="XM_069371686.1"/>
</dbReference>
<dbReference type="Gene3D" id="3.40.50.1820">
    <property type="entry name" value="alpha/beta hydrolase"/>
    <property type="match status" value="1"/>
</dbReference>
<accession>A0AB34KTY7</accession>
<dbReference type="InterPro" id="IPR013744">
    <property type="entry name" value="SidJ"/>
</dbReference>
<name>A0AB34KTY7_9PEZI</name>
<dbReference type="Proteomes" id="UP000803884">
    <property type="component" value="Unassembled WGS sequence"/>
</dbReference>
<dbReference type="GeneID" id="96004524"/>
<keyword evidence="2" id="KW-1185">Reference proteome</keyword>
<gene>
    <name evidence="1" type="ORF">WHR41_03080</name>
</gene>
<dbReference type="AlphaFoldDB" id="A0AB34KTY7"/>
<dbReference type="PANTHER" id="PTHR31591">
    <property type="entry name" value="UPF0613 PROTEIN PB24D3.06C"/>
    <property type="match status" value="1"/>
</dbReference>
<dbReference type="EMBL" id="JAAQHG020000007">
    <property type="protein sequence ID" value="KAL1588432.1"/>
    <property type="molecule type" value="Genomic_DNA"/>
</dbReference>
<organism evidence="1 2">
    <name type="scientific">Cladosporium halotolerans</name>
    <dbReference type="NCBI Taxonomy" id="1052096"/>
    <lineage>
        <taxon>Eukaryota</taxon>
        <taxon>Fungi</taxon>
        <taxon>Dikarya</taxon>
        <taxon>Ascomycota</taxon>
        <taxon>Pezizomycotina</taxon>
        <taxon>Dothideomycetes</taxon>
        <taxon>Dothideomycetidae</taxon>
        <taxon>Cladosporiales</taxon>
        <taxon>Cladosporiaceae</taxon>
        <taxon>Cladosporium</taxon>
    </lineage>
</organism>
<protein>
    <recommendedName>
        <fullName evidence="3">DUF1749-domain-containing protein</fullName>
    </recommendedName>
</protein>
<dbReference type="PANTHER" id="PTHR31591:SF7">
    <property type="entry name" value="DUF1749-DOMAIN-CONTAINING PROTEIN"/>
    <property type="match status" value="1"/>
</dbReference>
<dbReference type="InterPro" id="IPR029058">
    <property type="entry name" value="AB_hydrolase_fold"/>
</dbReference>
<reference evidence="1 2" key="1">
    <citation type="journal article" date="2020" name="Microbiol. Resour. Announc.">
        <title>Draft Genome Sequence of a Cladosporium Species Isolated from the Mesophotic Ascidian Didemnum maculosum.</title>
        <authorList>
            <person name="Gioti A."/>
            <person name="Siaperas R."/>
            <person name="Nikolaivits E."/>
            <person name="Le Goff G."/>
            <person name="Ouazzani J."/>
            <person name="Kotoulas G."/>
            <person name="Topakas E."/>
        </authorList>
    </citation>
    <scope>NUCLEOTIDE SEQUENCE [LARGE SCALE GENOMIC DNA]</scope>
    <source>
        <strain evidence="1 2">TM138-S3</strain>
    </source>
</reference>
<evidence type="ECO:0008006" key="3">
    <source>
        <dbReference type="Google" id="ProtNLM"/>
    </source>
</evidence>
<evidence type="ECO:0000313" key="1">
    <source>
        <dbReference type="EMBL" id="KAL1588432.1"/>
    </source>
</evidence>
<proteinExistence type="predicted"/>
<sequence>MNMASPSSHPGTLHLIANNVSAFEPSKPLTSDQNTNTLIWIGGLGDTYSSVAYPYVLAQSLGPSWSLVIAALGSTGASWGTSSIARDADEIAKVVSFSRTRRPNGKVVIMGHSTGCQDCMQYLTGSGADARPPVDGAVLQAPVSDREALEEALPQAFLHEANQLALKLCRERKDKEIMPNRFTSSLFGRTAVSARRWVDIASPGPDHTGADDFFSSDLEDDRLKSSFGKLSSRTPVMILFSGSEENVSDKLDKEALVKKWTAVAKDSGASIDEKNGGVVPQASHNLNGNPEGVVQDLVRRVLNFVGRLDKEDLGQAAGSRI</sequence>
<comment type="caution">
    <text evidence="1">The sequence shown here is derived from an EMBL/GenBank/DDBJ whole genome shotgun (WGS) entry which is preliminary data.</text>
</comment>
<evidence type="ECO:0000313" key="2">
    <source>
        <dbReference type="Proteomes" id="UP000803884"/>
    </source>
</evidence>
<dbReference type="Pfam" id="PF08538">
    <property type="entry name" value="DUF1749"/>
    <property type="match status" value="1"/>
</dbReference>
<dbReference type="SUPFAM" id="SSF53474">
    <property type="entry name" value="alpha/beta-Hydrolases"/>
    <property type="match status" value="1"/>
</dbReference>